<evidence type="ECO:0000256" key="1">
    <source>
        <dbReference type="SAM" id="Phobius"/>
    </source>
</evidence>
<feature type="transmembrane region" description="Helical" evidence="1">
    <location>
        <begin position="6"/>
        <end position="27"/>
    </location>
</feature>
<dbReference type="AlphaFoldDB" id="A0A395JMC3"/>
<organism evidence="2 3">
    <name type="scientific">Arenicella xantha</name>
    <dbReference type="NCBI Taxonomy" id="644221"/>
    <lineage>
        <taxon>Bacteria</taxon>
        <taxon>Pseudomonadati</taxon>
        <taxon>Pseudomonadota</taxon>
        <taxon>Gammaproteobacteria</taxon>
        <taxon>Arenicellales</taxon>
        <taxon>Arenicellaceae</taxon>
        <taxon>Arenicella</taxon>
    </lineage>
</organism>
<keyword evidence="1" id="KW-1133">Transmembrane helix</keyword>
<gene>
    <name evidence="2" type="ORF">DFR28_101154</name>
</gene>
<sequence>MPTSIAILLAALGFLVFGYASLVRMLTRQAFPDAGIQRYFKQMMTARLLRNLGSSAFFVSLPATSLLLFWGWGPALLWLLIFHLIVESMCHLQFSSQDKQLDVADHLLRAEKPLPAMLEQGLIQAFFLLSMGVVTALMATLVDRQSGLLFAILFLLPARSLWRHPSPVMPLALRIVGALCLLAAGLAFSDRLGFSVYGDWAPFGTMLDWLRFNNPTVIAAVLVVAVFQLELNQGFKSDLSAFAGLIIVILVILMTVQLVWLAPLLDAPMQSIQVRSTSLPSFAGLSLFIFAGFSGLLIRLLIEEENGTTRGPEHFGRLQLGNLLHLTLLVALVLSLAAAIGIGAWKTHFIEWNDSLNLLDQLNLAITSMLNLINPDAETGTLMHTLLLAALCFTGFSFMLMCANQLTLEEREEQTAISVILEAKVLQAILIFLSSAYFISRGISVDVWLIIGMLGWSLTTHLMMGMTLSQASSGRRKAFSVISLSLAVLGGLQVGAITLSWILASHYFHTTAAIVLLLCVTALWWRPIIAIISGFRTSADEALF</sequence>
<protein>
    <submittedName>
        <fullName evidence="2">Uncharacterized protein</fullName>
    </submittedName>
</protein>
<dbReference type="Proteomes" id="UP000253083">
    <property type="component" value="Unassembled WGS sequence"/>
</dbReference>
<feature type="transmembrane region" description="Helical" evidence="1">
    <location>
        <begin position="323"/>
        <end position="345"/>
    </location>
</feature>
<feature type="transmembrane region" description="Helical" evidence="1">
    <location>
        <begin position="209"/>
        <end position="227"/>
    </location>
</feature>
<comment type="caution">
    <text evidence="2">The sequence shown here is derived from an EMBL/GenBank/DDBJ whole genome shotgun (WGS) entry which is preliminary data.</text>
</comment>
<feature type="transmembrane region" description="Helical" evidence="1">
    <location>
        <begin position="382"/>
        <end position="403"/>
    </location>
</feature>
<feature type="transmembrane region" description="Helical" evidence="1">
    <location>
        <begin position="239"/>
        <end position="262"/>
    </location>
</feature>
<feature type="transmembrane region" description="Helical" evidence="1">
    <location>
        <begin position="478"/>
        <end position="501"/>
    </location>
</feature>
<reference evidence="2 3" key="1">
    <citation type="submission" date="2018-06" db="EMBL/GenBank/DDBJ databases">
        <title>Genomic Encyclopedia of Type Strains, Phase IV (KMG-IV): sequencing the most valuable type-strain genomes for metagenomic binning, comparative biology and taxonomic classification.</title>
        <authorList>
            <person name="Goeker M."/>
        </authorList>
    </citation>
    <scope>NUCLEOTIDE SEQUENCE [LARGE SCALE GENOMIC DNA]</scope>
    <source>
        <strain evidence="2 3">DSM 24032</strain>
    </source>
</reference>
<name>A0A395JMC3_9GAMM</name>
<feature type="transmembrane region" description="Helical" evidence="1">
    <location>
        <begin position="445"/>
        <end position="466"/>
    </location>
</feature>
<keyword evidence="3" id="KW-1185">Reference proteome</keyword>
<feature type="transmembrane region" description="Helical" evidence="1">
    <location>
        <begin position="171"/>
        <end position="189"/>
    </location>
</feature>
<keyword evidence="1" id="KW-0472">Membrane</keyword>
<feature type="transmembrane region" description="Helical" evidence="1">
    <location>
        <begin position="415"/>
        <end position="439"/>
    </location>
</feature>
<evidence type="ECO:0000313" key="2">
    <source>
        <dbReference type="EMBL" id="RBP52770.1"/>
    </source>
</evidence>
<feature type="transmembrane region" description="Helical" evidence="1">
    <location>
        <begin position="507"/>
        <end position="525"/>
    </location>
</feature>
<dbReference type="RefSeq" id="WP_113952393.1">
    <property type="nucleotide sequence ID" value="NZ_QNRT01000001.1"/>
</dbReference>
<feature type="transmembrane region" description="Helical" evidence="1">
    <location>
        <begin position="116"/>
        <end position="139"/>
    </location>
</feature>
<dbReference type="InParanoid" id="A0A395JMC3"/>
<dbReference type="EMBL" id="QNRT01000001">
    <property type="protein sequence ID" value="RBP52770.1"/>
    <property type="molecule type" value="Genomic_DNA"/>
</dbReference>
<accession>A0A395JMC3</accession>
<keyword evidence="1" id="KW-0812">Transmembrane</keyword>
<evidence type="ECO:0000313" key="3">
    <source>
        <dbReference type="Proteomes" id="UP000253083"/>
    </source>
</evidence>
<proteinExistence type="predicted"/>
<feature type="transmembrane region" description="Helical" evidence="1">
    <location>
        <begin position="48"/>
        <end position="70"/>
    </location>
</feature>
<feature type="transmembrane region" description="Helical" evidence="1">
    <location>
        <begin position="282"/>
        <end position="302"/>
    </location>
</feature>